<dbReference type="AlphaFoldDB" id="A0A419RVX2"/>
<keyword evidence="2" id="KW-0378">Hydrolase</keyword>
<dbReference type="PANTHER" id="PTHR43046">
    <property type="entry name" value="GDP-MANNOSE MANNOSYL HYDROLASE"/>
    <property type="match status" value="1"/>
</dbReference>
<dbReference type="InterPro" id="IPR020084">
    <property type="entry name" value="NUDIX_hydrolase_CS"/>
</dbReference>
<dbReference type="RefSeq" id="WP_120048931.1">
    <property type="nucleotide sequence ID" value="NZ_RAHX01000001.1"/>
</dbReference>
<evidence type="ECO:0000256" key="1">
    <source>
        <dbReference type="ARBA" id="ARBA00001946"/>
    </source>
</evidence>
<protein>
    <submittedName>
        <fullName evidence="4">NUDIX domain-containing protein</fullName>
    </submittedName>
</protein>
<dbReference type="Pfam" id="PF00293">
    <property type="entry name" value="NUDIX"/>
    <property type="match status" value="1"/>
</dbReference>
<feature type="domain" description="Nudix hydrolase" evidence="3">
    <location>
        <begin position="30"/>
        <end position="154"/>
    </location>
</feature>
<dbReference type="InterPro" id="IPR015797">
    <property type="entry name" value="NUDIX_hydrolase-like_dom_sf"/>
</dbReference>
<dbReference type="OrthoDB" id="8480561at2"/>
<proteinExistence type="predicted"/>
<evidence type="ECO:0000259" key="3">
    <source>
        <dbReference type="PROSITE" id="PS51462"/>
    </source>
</evidence>
<dbReference type="InterPro" id="IPR000086">
    <property type="entry name" value="NUDIX_hydrolase_dom"/>
</dbReference>
<dbReference type="Proteomes" id="UP000285232">
    <property type="component" value="Unassembled WGS sequence"/>
</dbReference>
<dbReference type="EMBL" id="RAHX01000001">
    <property type="protein sequence ID" value="RJY09921.1"/>
    <property type="molecule type" value="Genomic_DNA"/>
</dbReference>
<evidence type="ECO:0000313" key="5">
    <source>
        <dbReference type="Proteomes" id="UP000285232"/>
    </source>
</evidence>
<keyword evidence="5" id="KW-1185">Reference proteome</keyword>
<name>A0A419RVX2_9SPHN</name>
<organism evidence="4 5">
    <name type="scientific">Aurantiacibacter aquimixticola</name>
    <dbReference type="NCBI Taxonomy" id="1958945"/>
    <lineage>
        <taxon>Bacteria</taxon>
        <taxon>Pseudomonadati</taxon>
        <taxon>Pseudomonadota</taxon>
        <taxon>Alphaproteobacteria</taxon>
        <taxon>Sphingomonadales</taxon>
        <taxon>Erythrobacteraceae</taxon>
        <taxon>Aurantiacibacter</taxon>
    </lineage>
</organism>
<evidence type="ECO:0000256" key="2">
    <source>
        <dbReference type="ARBA" id="ARBA00022801"/>
    </source>
</evidence>
<sequence length="158" mass="17650">MFHLIPPPAHRLGLRIVHAIRLRFRRLVKPDLAGVAVLLRDEAGRVLLVRHSYGPTGWAMPGGGMGGDEDAADAARREMREELGCELGSLECVKVIEENLGGSPHTAHIFIARPMSEPRVDNRELVDARWFAPHELGEQALTRLTAQRLRQMGLLEKR</sequence>
<comment type="cofactor">
    <cofactor evidence="1">
        <name>Mg(2+)</name>
        <dbReference type="ChEBI" id="CHEBI:18420"/>
    </cofactor>
</comment>
<gene>
    <name evidence="4" type="ORF">D6201_11695</name>
</gene>
<accession>A0A419RVX2</accession>
<reference evidence="4 5" key="1">
    <citation type="journal article" date="2017" name="Int. J. Syst. Evol. Microbiol.">
        <title>Erythrobacter aquimixticola sp. nov., isolated from the junction between the ocean and a freshwater spring.</title>
        <authorList>
            <person name="Park S."/>
            <person name="Jung Y.T."/>
            <person name="Choi S.J."/>
            <person name="Yoon J.H."/>
        </authorList>
    </citation>
    <scope>NUCLEOTIDE SEQUENCE [LARGE SCALE GENOMIC DNA]</scope>
    <source>
        <strain evidence="4 5">JSSK-14</strain>
    </source>
</reference>
<dbReference type="PROSITE" id="PS51462">
    <property type="entry name" value="NUDIX"/>
    <property type="match status" value="1"/>
</dbReference>
<dbReference type="PROSITE" id="PS00893">
    <property type="entry name" value="NUDIX_BOX"/>
    <property type="match status" value="1"/>
</dbReference>
<comment type="caution">
    <text evidence="4">The sequence shown here is derived from an EMBL/GenBank/DDBJ whole genome shotgun (WGS) entry which is preliminary data.</text>
</comment>
<dbReference type="SUPFAM" id="SSF55811">
    <property type="entry name" value="Nudix"/>
    <property type="match status" value="1"/>
</dbReference>
<dbReference type="PANTHER" id="PTHR43046:SF16">
    <property type="entry name" value="ADP-RIBOSE PYROPHOSPHATASE YJHB-RELATED"/>
    <property type="match status" value="1"/>
</dbReference>
<dbReference type="Gene3D" id="3.90.79.10">
    <property type="entry name" value="Nucleoside Triphosphate Pyrophosphohydrolase"/>
    <property type="match status" value="1"/>
</dbReference>
<evidence type="ECO:0000313" key="4">
    <source>
        <dbReference type="EMBL" id="RJY09921.1"/>
    </source>
</evidence>
<dbReference type="GO" id="GO:0016787">
    <property type="term" value="F:hydrolase activity"/>
    <property type="evidence" value="ECO:0007669"/>
    <property type="project" value="UniProtKB-KW"/>
</dbReference>
<dbReference type="CDD" id="cd02883">
    <property type="entry name" value="NUDIX_Hydrolase"/>
    <property type="match status" value="1"/>
</dbReference>